<evidence type="ECO:0000313" key="2">
    <source>
        <dbReference type="Proteomes" id="UP000050356"/>
    </source>
</evidence>
<dbReference type="AlphaFoldDB" id="A0A0P9MER0"/>
<gene>
    <name evidence="1" type="ORF">ALO50_200151</name>
</gene>
<comment type="caution">
    <text evidence="1">The sequence shown here is derived from an EMBL/GenBank/DDBJ whole genome shotgun (WGS) entry which is preliminary data.</text>
</comment>
<name>A0A0P9MER0_PSESX</name>
<proteinExistence type="predicted"/>
<accession>A0A0P9MER0</accession>
<dbReference type="PATRIC" id="fig|264451.4.peg.2305"/>
<dbReference type="Proteomes" id="UP000050356">
    <property type="component" value="Unassembled WGS sequence"/>
</dbReference>
<dbReference type="EMBL" id="LJQA01000615">
    <property type="protein sequence ID" value="KPW90005.1"/>
    <property type="molecule type" value="Genomic_DNA"/>
</dbReference>
<organism evidence="1 2">
    <name type="scientific">Pseudomonas syringae pv. cerasicola</name>
    <dbReference type="NCBI Taxonomy" id="264451"/>
    <lineage>
        <taxon>Bacteria</taxon>
        <taxon>Pseudomonadati</taxon>
        <taxon>Pseudomonadota</taxon>
        <taxon>Gammaproteobacteria</taxon>
        <taxon>Pseudomonadales</taxon>
        <taxon>Pseudomonadaceae</taxon>
        <taxon>Pseudomonas</taxon>
        <taxon>Pseudomonas syringae</taxon>
    </lineage>
</organism>
<reference evidence="1 2" key="1">
    <citation type="submission" date="2015-09" db="EMBL/GenBank/DDBJ databases">
        <title>Genome announcement of multiple Pseudomonas syringae strains.</title>
        <authorList>
            <person name="Thakur S."/>
            <person name="Wang P.W."/>
            <person name="Gong Y."/>
            <person name="Weir B.S."/>
            <person name="Guttman D.S."/>
        </authorList>
    </citation>
    <scope>NUCLEOTIDE SEQUENCE [LARGE SCALE GENOMIC DNA]</scope>
    <source>
        <strain evidence="1 2">ICMP17524</strain>
    </source>
</reference>
<evidence type="ECO:0000313" key="1">
    <source>
        <dbReference type="EMBL" id="KPW90005.1"/>
    </source>
</evidence>
<protein>
    <submittedName>
        <fullName evidence="1">Uncharacterized protein</fullName>
    </submittedName>
</protein>
<sequence>MDKSQYQMLRYSVEAEIANFNSGNIDDSAFASSLMRLFLQASSAQQVKSQLAKRQFLTFRRVPNVIPPSWAFRNPSLSSRLPTL</sequence>